<dbReference type="Proteomes" id="UP000285405">
    <property type="component" value="Unassembled WGS sequence"/>
</dbReference>
<evidence type="ECO:0000259" key="9">
    <source>
        <dbReference type="Pfam" id="PF16177"/>
    </source>
</evidence>
<dbReference type="NCBIfam" id="NF001208">
    <property type="entry name" value="PRK00174.1"/>
    <property type="match status" value="1"/>
</dbReference>
<feature type="domain" description="Acetyl-coenzyme A synthetase N-terminal" evidence="9">
    <location>
        <begin position="59"/>
        <end position="115"/>
    </location>
</feature>
<evidence type="ECO:0000313" key="10">
    <source>
        <dbReference type="EMBL" id="RKF54877.1"/>
    </source>
</evidence>
<dbReference type="Pfam" id="PF00501">
    <property type="entry name" value="AMP-binding"/>
    <property type="match status" value="1"/>
</dbReference>
<feature type="domain" description="AMP-binding enzyme C-terminal" evidence="8">
    <location>
        <begin position="558"/>
        <end position="635"/>
    </location>
</feature>
<evidence type="ECO:0000256" key="2">
    <source>
        <dbReference type="ARBA" id="ARBA00022598"/>
    </source>
</evidence>
<dbReference type="EMBL" id="MCBR01020837">
    <property type="protein sequence ID" value="RKF54877.1"/>
    <property type="molecule type" value="Genomic_DNA"/>
</dbReference>
<gene>
    <name evidence="10" type="ORF">GcC1_208033</name>
</gene>
<feature type="region of interest" description="Disordered" evidence="6">
    <location>
        <begin position="1"/>
        <end position="33"/>
    </location>
</feature>
<dbReference type="GO" id="GO:0016208">
    <property type="term" value="F:AMP binding"/>
    <property type="evidence" value="ECO:0007669"/>
    <property type="project" value="InterPro"/>
</dbReference>
<evidence type="ECO:0000313" key="11">
    <source>
        <dbReference type="Proteomes" id="UP000285405"/>
    </source>
</evidence>
<dbReference type="InterPro" id="IPR025110">
    <property type="entry name" value="AMP-bd_C"/>
</dbReference>
<keyword evidence="2 5" id="KW-0436">Ligase</keyword>
<dbReference type="GO" id="GO:0019427">
    <property type="term" value="P:acetyl-CoA biosynthetic process from acetate"/>
    <property type="evidence" value="ECO:0007669"/>
    <property type="project" value="InterPro"/>
</dbReference>
<dbReference type="CDD" id="cd05966">
    <property type="entry name" value="ACS"/>
    <property type="match status" value="1"/>
</dbReference>
<reference evidence="10 11" key="1">
    <citation type="journal article" date="2018" name="BMC Genomics">
        <title>Comparative genome analyses reveal sequence features reflecting distinct modes of host-adaptation between dicot and monocot powdery mildew.</title>
        <authorList>
            <person name="Wu Y."/>
            <person name="Ma X."/>
            <person name="Pan Z."/>
            <person name="Kale S.D."/>
            <person name="Song Y."/>
            <person name="King H."/>
            <person name="Zhang Q."/>
            <person name="Presley C."/>
            <person name="Deng X."/>
            <person name="Wei C.I."/>
            <person name="Xiao S."/>
        </authorList>
    </citation>
    <scope>NUCLEOTIDE SEQUENCE [LARGE SCALE GENOMIC DNA]</scope>
    <source>
        <strain evidence="10">UCSC1</strain>
    </source>
</reference>
<evidence type="ECO:0000256" key="3">
    <source>
        <dbReference type="ARBA" id="ARBA00022741"/>
    </source>
</evidence>
<evidence type="ECO:0000259" key="7">
    <source>
        <dbReference type="Pfam" id="PF00501"/>
    </source>
</evidence>
<dbReference type="Pfam" id="PF16177">
    <property type="entry name" value="ACAS_N"/>
    <property type="match status" value="1"/>
</dbReference>
<dbReference type="PANTHER" id="PTHR24095:SF14">
    <property type="entry name" value="ACETYL-COENZYME A SYNTHETASE 1"/>
    <property type="match status" value="1"/>
</dbReference>
<dbReference type="EC" id="6.2.1.1" evidence="5"/>
<dbReference type="PANTHER" id="PTHR24095">
    <property type="entry name" value="ACETYL-COENZYME A SYNTHETASE"/>
    <property type="match status" value="1"/>
</dbReference>
<dbReference type="OrthoDB" id="1706066at2759"/>
<accession>A0A420HBR9</accession>
<comment type="caution">
    <text evidence="10">The sequence shown here is derived from an EMBL/GenBank/DDBJ whole genome shotgun (WGS) entry which is preliminary data.</text>
</comment>
<comment type="similarity">
    <text evidence="1 5">Belongs to the ATP-dependent AMP-binding enzyme family.</text>
</comment>
<comment type="catalytic activity">
    <reaction evidence="5">
        <text>acetate + ATP + CoA = acetyl-CoA + AMP + diphosphate</text>
        <dbReference type="Rhea" id="RHEA:23176"/>
        <dbReference type="ChEBI" id="CHEBI:30089"/>
        <dbReference type="ChEBI" id="CHEBI:30616"/>
        <dbReference type="ChEBI" id="CHEBI:33019"/>
        <dbReference type="ChEBI" id="CHEBI:57287"/>
        <dbReference type="ChEBI" id="CHEBI:57288"/>
        <dbReference type="ChEBI" id="CHEBI:456215"/>
        <dbReference type="EC" id="6.2.1.1"/>
    </reaction>
</comment>
<name>A0A420HBR9_9PEZI</name>
<dbReference type="GO" id="GO:0003987">
    <property type="term" value="F:acetate-CoA ligase activity"/>
    <property type="evidence" value="ECO:0007669"/>
    <property type="project" value="UniProtKB-UniRule"/>
</dbReference>
<dbReference type="InterPro" id="IPR045851">
    <property type="entry name" value="AMP-bd_C_sf"/>
</dbReference>
<dbReference type="Pfam" id="PF13193">
    <property type="entry name" value="AMP-binding_C"/>
    <property type="match status" value="1"/>
</dbReference>
<dbReference type="NCBIfam" id="TIGR02188">
    <property type="entry name" value="Ac_CoA_lig_AcsA"/>
    <property type="match status" value="1"/>
</dbReference>
<dbReference type="InterPro" id="IPR020845">
    <property type="entry name" value="AMP-binding_CS"/>
</dbReference>
<dbReference type="GO" id="GO:0005524">
    <property type="term" value="F:ATP binding"/>
    <property type="evidence" value="ECO:0007669"/>
    <property type="project" value="UniProtKB-UniRule"/>
</dbReference>
<dbReference type="GO" id="GO:0005829">
    <property type="term" value="C:cytosol"/>
    <property type="evidence" value="ECO:0007669"/>
    <property type="project" value="TreeGrafter"/>
</dbReference>
<dbReference type="InterPro" id="IPR011904">
    <property type="entry name" value="Ac_CoA_lig"/>
</dbReference>
<dbReference type="Gene3D" id="3.30.300.30">
    <property type="match status" value="1"/>
</dbReference>
<protein>
    <recommendedName>
        <fullName evidence="5">Acetyl-coenzyme A synthetase</fullName>
        <ecNumber evidence="5">6.2.1.1</ecNumber>
    </recommendedName>
</protein>
<sequence>MNIELAPESKSSEPESMVDPPITSPAPGIAESHVSEPPQIMFSMIEHPSKPHLSGLEEYHELYHESITTPNKFWGRLARELLSWERDFTTVHSGSLLTGENTWFGEGELNASYNCVDRHALKDPEKPAIIFEADETSDSRTLTYGELLEQVCKTAHVLRQLGVKKGDTVSIYLPMIPATAIAILACTRIGAIHSVIFAGFSSSSIADRIIDAKSRIVITSNDGVRGGKPIATKSHVDEALKLCPHVTHCLVFRRTSTDTPWTPGRDFWWHEEAANAPSYIAPVSMSSEDPLFLLYTSGSTGKPKGIVHSTAGYLVGAAATGKYVFDIHDSDKVFCAGDVGWITGHTYVIYAPLLLGVATVLFEGTPVYPTLSRYWEVIYKYQITQFYVAPTALRLLKRSGDHLVTPNGTHLRVLGSVGEPISADVWQWYYEVVGKKKAHVIDTYWQTETGSHAIAPLAGVTPTKPGSATLPFFGIEPAIVDAISGEEIHDVNKEGILAFKQPWPSMARTIWGDHTRYMNTYLTFTGDAARRDKDGYYWICGRVDDVINVSGHRISTAEIEAALILHQAVVDAAAVGISHEITGQAIVAFVSIKTGSEHRELLKDLISQVRKSIGPFAAPKTIYIVPDLPKTRSGKIMRRILRKIVAGEEDELGDISTVSFTYMKSHGGRLSLVYKERMLI</sequence>
<dbReference type="Gene3D" id="3.40.50.12780">
    <property type="entry name" value="N-terminal domain of ligase-like"/>
    <property type="match status" value="1"/>
</dbReference>
<dbReference type="InterPro" id="IPR000873">
    <property type="entry name" value="AMP-dep_synth/lig_dom"/>
</dbReference>
<dbReference type="SUPFAM" id="SSF56801">
    <property type="entry name" value="Acetyl-CoA synthetase-like"/>
    <property type="match status" value="1"/>
</dbReference>
<dbReference type="FunFam" id="3.40.50.12780:FF:000001">
    <property type="entry name" value="Acetyl-coenzyme A synthetase"/>
    <property type="match status" value="1"/>
</dbReference>
<evidence type="ECO:0000256" key="6">
    <source>
        <dbReference type="SAM" id="MobiDB-lite"/>
    </source>
</evidence>
<evidence type="ECO:0000256" key="1">
    <source>
        <dbReference type="ARBA" id="ARBA00006432"/>
    </source>
</evidence>
<evidence type="ECO:0000256" key="5">
    <source>
        <dbReference type="RuleBase" id="RU361147"/>
    </source>
</evidence>
<keyword evidence="4 5" id="KW-0067">ATP-binding</keyword>
<dbReference type="PROSITE" id="PS00455">
    <property type="entry name" value="AMP_BINDING"/>
    <property type="match status" value="1"/>
</dbReference>
<dbReference type="AlphaFoldDB" id="A0A420HBR9"/>
<dbReference type="InterPro" id="IPR042099">
    <property type="entry name" value="ANL_N_sf"/>
</dbReference>
<keyword evidence="3 5" id="KW-0547">Nucleotide-binding</keyword>
<evidence type="ECO:0000256" key="4">
    <source>
        <dbReference type="ARBA" id="ARBA00022840"/>
    </source>
</evidence>
<dbReference type="InterPro" id="IPR032387">
    <property type="entry name" value="ACAS_N"/>
</dbReference>
<organism evidence="10 11">
    <name type="scientific">Golovinomyces cichoracearum</name>
    <dbReference type="NCBI Taxonomy" id="62708"/>
    <lineage>
        <taxon>Eukaryota</taxon>
        <taxon>Fungi</taxon>
        <taxon>Dikarya</taxon>
        <taxon>Ascomycota</taxon>
        <taxon>Pezizomycotina</taxon>
        <taxon>Leotiomycetes</taxon>
        <taxon>Erysiphales</taxon>
        <taxon>Erysiphaceae</taxon>
        <taxon>Golovinomyces</taxon>
    </lineage>
</organism>
<proteinExistence type="inferred from homology"/>
<evidence type="ECO:0000259" key="8">
    <source>
        <dbReference type="Pfam" id="PF13193"/>
    </source>
</evidence>
<feature type="domain" description="AMP-dependent synthetase/ligase" evidence="7">
    <location>
        <begin position="117"/>
        <end position="509"/>
    </location>
</feature>